<evidence type="ECO:0000259" key="7">
    <source>
        <dbReference type="PROSITE" id="PS50926"/>
    </source>
</evidence>
<organism evidence="8 9">
    <name type="scientific">Cyphellophora attinorum</name>
    <dbReference type="NCBI Taxonomy" id="1664694"/>
    <lineage>
        <taxon>Eukaryota</taxon>
        <taxon>Fungi</taxon>
        <taxon>Dikarya</taxon>
        <taxon>Ascomycota</taxon>
        <taxon>Pezizomycotina</taxon>
        <taxon>Eurotiomycetes</taxon>
        <taxon>Chaetothyriomycetidae</taxon>
        <taxon>Chaetothyriales</taxon>
        <taxon>Cyphellophoraceae</taxon>
        <taxon>Cyphellophora</taxon>
    </lineage>
</organism>
<dbReference type="SUPFAM" id="SSF50249">
    <property type="entry name" value="Nucleic acid-binding proteins"/>
    <property type="match status" value="1"/>
</dbReference>
<dbReference type="Proteomes" id="UP000038010">
    <property type="component" value="Unassembled WGS sequence"/>
</dbReference>
<dbReference type="InterPro" id="IPR002792">
    <property type="entry name" value="TRAM_dom"/>
</dbReference>
<dbReference type="Pfam" id="PF01938">
    <property type="entry name" value="TRAM"/>
    <property type="match status" value="1"/>
</dbReference>
<feature type="binding site" evidence="4">
    <location>
        <position position="409"/>
    </location>
    <ligand>
        <name>S-adenosyl-L-methionine</name>
        <dbReference type="ChEBI" id="CHEBI:59789"/>
    </ligand>
</feature>
<feature type="active site" evidence="5">
    <location>
        <position position="504"/>
    </location>
</feature>
<dbReference type="OrthoDB" id="10250660at2759"/>
<name>A0A0N1GY60_9EURO</name>
<dbReference type="RefSeq" id="XP_017995447.1">
    <property type="nucleotide sequence ID" value="XM_018139804.1"/>
</dbReference>
<dbReference type="GO" id="GO:0032259">
    <property type="term" value="P:methylation"/>
    <property type="evidence" value="ECO:0007669"/>
    <property type="project" value="UniProtKB-KW"/>
</dbReference>
<accession>A0A0N1GY60</accession>
<feature type="compositionally biased region" description="Basic and acidic residues" evidence="6">
    <location>
        <begin position="60"/>
        <end position="75"/>
    </location>
</feature>
<feature type="region of interest" description="Disordered" evidence="6">
    <location>
        <begin position="46"/>
        <end position="75"/>
    </location>
</feature>
<sequence length="592" mass="66065">MKRDREAVETNGKNVQKRRKLSSKFTPTLAECGHKDLLDIEAKGLISRPRPTDAPSVELETSHGEVRPDTGRRRGQERQVFEVYVEELSSTGDGLARHPARDHVFAIPFALPGDRVNIKAFEPSEEDIWSNADFVEAIEPSELRAGTKPKCKYFAQCGGCQFQMISYDEQLKYKKTVVENAFRYFSGLDPEQVPPIGDTGASPLQYGYRTKLTPHFDGPRKGERLSVDKPPPIGFMRKGFRQTMDIESCPIATDIVQDGLRHERSKTIKKIDTYKRGATILLRETTDRTFDKGESNGGGNADSVFAKTDSPFPGGALELGSLPLQSTSQSQPPHIPEIVNNYVYKPTTDPSAPPTTIREKKLYTTENDTFATEHIGSYIFKPAPAPSSRTITPSCPHPTQPIKYLLDAYCGSGLFAITLSPLFTSVLGIELDPWGVTSARENARLNGVEHAGFIEADAAALFQDVPYPAENTVLVIDPPRKGCSTDFLKQLLRYGPARVVYVSCNVGSQARDVGCLVRGWCGEDWWKEVEGREDEGKEVGSFRYEIEELRGFDFFPQTSHVEGLCVLRRVVNEAWKEPENEPEQEQPEKQLE</sequence>
<gene>
    <name evidence="8" type="ORF">AB675_10995</name>
</gene>
<dbReference type="AlphaFoldDB" id="A0A0N1GY60"/>
<evidence type="ECO:0000256" key="2">
    <source>
        <dbReference type="ARBA" id="ARBA00022679"/>
    </source>
</evidence>
<dbReference type="GeneID" id="28731684"/>
<dbReference type="PANTHER" id="PTHR11061">
    <property type="entry name" value="RNA M5U METHYLTRANSFERASE"/>
    <property type="match status" value="1"/>
</dbReference>
<feature type="region of interest" description="Disordered" evidence="6">
    <location>
        <begin position="290"/>
        <end position="309"/>
    </location>
</feature>
<comment type="caution">
    <text evidence="4">Lacks conserved residue(s) required for the propagation of feature annotation.</text>
</comment>
<evidence type="ECO:0000256" key="4">
    <source>
        <dbReference type="PROSITE-ProRule" id="PRU01024"/>
    </source>
</evidence>
<dbReference type="EMBL" id="LFJN01000039">
    <property type="protein sequence ID" value="KPI35484.1"/>
    <property type="molecule type" value="Genomic_DNA"/>
</dbReference>
<dbReference type="Gene3D" id="2.40.50.140">
    <property type="entry name" value="Nucleic acid-binding proteins"/>
    <property type="match status" value="1"/>
</dbReference>
<dbReference type="GO" id="GO:0030697">
    <property type="term" value="F:tRNA (uracil(54)-C5)-methyltransferase activity, S-adenosyl methionine-dependent"/>
    <property type="evidence" value="ECO:0007669"/>
    <property type="project" value="InterPro"/>
</dbReference>
<dbReference type="InterPro" id="IPR025795">
    <property type="entry name" value="tRNA_(uracil-5-)_MeTrfase"/>
</dbReference>
<evidence type="ECO:0000256" key="3">
    <source>
        <dbReference type="ARBA" id="ARBA00022691"/>
    </source>
</evidence>
<dbReference type="InterPro" id="IPR030391">
    <property type="entry name" value="MeTrfase_TrmA_CS"/>
</dbReference>
<dbReference type="InterPro" id="IPR010280">
    <property type="entry name" value="U5_MeTrfase_fam"/>
</dbReference>
<dbReference type="PROSITE" id="PS51622">
    <property type="entry name" value="SAM_MT_RNA_M5U_2"/>
    <property type="match status" value="1"/>
</dbReference>
<dbReference type="Pfam" id="PF05958">
    <property type="entry name" value="tRNA_U5-meth_tr"/>
    <property type="match status" value="1"/>
</dbReference>
<evidence type="ECO:0000256" key="5">
    <source>
        <dbReference type="PROSITE-ProRule" id="PRU10015"/>
    </source>
</evidence>
<dbReference type="Gene3D" id="3.40.50.150">
    <property type="entry name" value="Vaccinia Virus protein VP39"/>
    <property type="match status" value="2"/>
</dbReference>
<comment type="caution">
    <text evidence="8">The sequence shown here is derived from an EMBL/GenBank/DDBJ whole genome shotgun (WGS) entry which is preliminary data.</text>
</comment>
<proteinExistence type="inferred from homology"/>
<dbReference type="PROSITE" id="PS01231">
    <property type="entry name" value="TRMA_2"/>
    <property type="match status" value="1"/>
</dbReference>
<dbReference type="InterPro" id="IPR030390">
    <property type="entry name" value="MeTrfase_TrmA_AS"/>
</dbReference>
<comment type="similarity">
    <text evidence="4">Belongs to the class I-like SAM-binding methyltransferase superfamily. RNA M5U methyltransferase family.</text>
</comment>
<evidence type="ECO:0000313" key="9">
    <source>
        <dbReference type="Proteomes" id="UP000038010"/>
    </source>
</evidence>
<keyword evidence="3 4" id="KW-0949">S-adenosyl-L-methionine</keyword>
<protein>
    <submittedName>
        <fullName evidence="8">tRNA (Uracil(54)-C(5))-methyltransferase</fullName>
    </submittedName>
</protein>
<dbReference type="PANTHER" id="PTHR11061:SF30">
    <property type="entry name" value="TRNA (URACIL(54)-C(5))-METHYLTRANSFERASE"/>
    <property type="match status" value="1"/>
</dbReference>
<dbReference type="InterPro" id="IPR012340">
    <property type="entry name" value="NA-bd_OB-fold"/>
</dbReference>
<dbReference type="PROSITE" id="PS50926">
    <property type="entry name" value="TRAM"/>
    <property type="match status" value="1"/>
</dbReference>
<dbReference type="FunFam" id="2.40.50.140:FF:000201">
    <property type="entry name" value="TRM2p tRNA methyltransferase"/>
    <property type="match status" value="1"/>
</dbReference>
<keyword evidence="9" id="KW-1185">Reference proteome</keyword>
<dbReference type="PROSITE" id="PS51687">
    <property type="entry name" value="SAM_MT_RNA_M5U"/>
    <property type="match status" value="1"/>
</dbReference>
<feature type="binding site" evidence="4">
    <location>
        <position position="477"/>
    </location>
    <ligand>
        <name>S-adenosyl-L-methionine</name>
        <dbReference type="ChEBI" id="CHEBI:59789"/>
    </ligand>
</feature>
<feature type="domain" description="TRAM" evidence="7">
    <location>
        <begin position="71"/>
        <end position="134"/>
    </location>
</feature>
<dbReference type="GO" id="GO:0008033">
    <property type="term" value="P:tRNA processing"/>
    <property type="evidence" value="ECO:0007669"/>
    <property type="project" value="InterPro"/>
</dbReference>
<feature type="binding site" evidence="4">
    <location>
        <position position="430"/>
    </location>
    <ligand>
        <name>S-adenosyl-L-methionine</name>
        <dbReference type="ChEBI" id="CHEBI:59789"/>
    </ligand>
</feature>
<feature type="active site" description="Nucleophile" evidence="4">
    <location>
        <position position="504"/>
    </location>
</feature>
<evidence type="ECO:0000256" key="6">
    <source>
        <dbReference type="SAM" id="MobiDB-lite"/>
    </source>
</evidence>
<dbReference type="STRING" id="1664694.A0A0N1GY60"/>
<dbReference type="SUPFAM" id="SSF53335">
    <property type="entry name" value="S-adenosyl-L-methionine-dependent methyltransferases"/>
    <property type="match status" value="1"/>
</dbReference>
<dbReference type="PROSITE" id="PS01230">
    <property type="entry name" value="TRMA_1"/>
    <property type="match status" value="1"/>
</dbReference>
<dbReference type="InterPro" id="IPR029063">
    <property type="entry name" value="SAM-dependent_MTases_sf"/>
</dbReference>
<evidence type="ECO:0000256" key="1">
    <source>
        <dbReference type="ARBA" id="ARBA00022603"/>
    </source>
</evidence>
<evidence type="ECO:0000313" key="8">
    <source>
        <dbReference type="EMBL" id="KPI35484.1"/>
    </source>
</evidence>
<reference evidence="8 9" key="1">
    <citation type="submission" date="2015-06" db="EMBL/GenBank/DDBJ databases">
        <title>Draft genome of the ant-associated black yeast Phialophora attae CBS 131958.</title>
        <authorList>
            <person name="Moreno L.F."/>
            <person name="Stielow B.J."/>
            <person name="de Hoog S."/>
            <person name="Vicente V.A."/>
            <person name="Weiss V.A."/>
            <person name="de Vries M."/>
            <person name="Cruz L.M."/>
            <person name="Souza E.M."/>
        </authorList>
    </citation>
    <scope>NUCLEOTIDE SEQUENCE [LARGE SCALE GENOMIC DNA]</scope>
    <source>
        <strain evidence="8 9">CBS 131958</strain>
    </source>
</reference>
<keyword evidence="2 4" id="KW-0808">Transferase</keyword>
<dbReference type="CDD" id="cd02440">
    <property type="entry name" value="AdoMet_MTases"/>
    <property type="match status" value="1"/>
</dbReference>
<dbReference type="GO" id="GO:0009451">
    <property type="term" value="P:RNA modification"/>
    <property type="evidence" value="ECO:0007669"/>
    <property type="project" value="UniProtKB-ARBA"/>
</dbReference>
<keyword evidence="1 4" id="KW-0489">Methyltransferase</keyword>
<dbReference type="VEuPathDB" id="FungiDB:AB675_10995"/>
<feature type="region of interest" description="Disordered" evidence="6">
    <location>
        <begin position="1"/>
        <end position="22"/>
    </location>
</feature>